<dbReference type="eggNOG" id="ENOG5033P70">
    <property type="taxonomic scope" value="Bacteria"/>
</dbReference>
<dbReference type="AlphaFoldDB" id="K2N574"/>
<dbReference type="Proteomes" id="UP000007374">
    <property type="component" value="Unassembled WGS sequence"/>
</dbReference>
<reference evidence="3 4" key="1">
    <citation type="journal article" date="2012" name="J. Bacteriol.">
        <title>Genome Sequence of Nitratireductor indicus Type Strain C115.</title>
        <authorList>
            <person name="Lai Q."/>
            <person name="Li G."/>
            <person name="Yu Z."/>
            <person name="Shao Z."/>
        </authorList>
    </citation>
    <scope>NUCLEOTIDE SEQUENCE [LARGE SCALE GENOMIC DNA]</scope>
    <source>
        <strain evidence="3 4">C115</strain>
    </source>
</reference>
<dbReference type="PATRIC" id="fig|1231190.3.peg.2260"/>
<accession>K2N574</accession>
<feature type="chain" id="PRO_5003861816" evidence="2">
    <location>
        <begin position="20"/>
        <end position="273"/>
    </location>
</feature>
<gene>
    <name evidence="3" type="ORF">NA8A_10838</name>
</gene>
<dbReference type="OrthoDB" id="7354754at2"/>
<keyword evidence="4" id="KW-1185">Reference proteome</keyword>
<evidence type="ECO:0000256" key="1">
    <source>
        <dbReference type="SAM" id="MobiDB-lite"/>
    </source>
</evidence>
<feature type="region of interest" description="Disordered" evidence="1">
    <location>
        <begin position="41"/>
        <end position="102"/>
    </location>
</feature>
<keyword evidence="2" id="KW-0732">Signal</keyword>
<evidence type="ECO:0000256" key="2">
    <source>
        <dbReference type="SAM" id="SignalP"/>
    </source>
</evidence>
<sequence length="273" mass="28391">MKRLASVAALMSATMLTVAAISPSLAEENAGTRTQTATMRVVAQQDASAPNPAPNSPPVHFSPGMKAPGKDRHAESPRMKDPRGGQGQRGPGNRVHGSGAPGLQIAGKLSAAQTYVGITTDQEDAWRNYSNALIDFFERPDMAPKAAPEGPGGPRPQGPADGPAAGPGERAGNPQQIGPDAPRPLLAERIAGFAIQQGEKGKALKDAFDTLKSELRTDQLDRLAKAERAFAPGRHGPEHRGPGRSGPEQGQMGRFGPGQVSGPREGFSPPSGE</sequence>
<dbReference type="STRING" id="721133.SAMN05216176_106200"/>
<organism evidence="3 4">
    <name type="scientific">Nitratireductor indicus C115</name>
    <dbReference type="NCBI Taxonomy" id="1231190"/>
    <lineage>
        <taxon>Bacteria</taxon>
        <taxon>Pseudomonadati</taxon>
        <taxon>Pseudomonadota</taxon>
        <taxon>Alphaproteobacteria</taxon>
        <taxon>Hyphomicrobiales</taxon>
        <taxon>Phyllobacteriaceae</taxon>
        <taxon>Nitratireductor</taxon>
    </lineage>
</organism>
<feature type="compositionally biased region" description="Basic and acidic residues" evidence="1">
    <location>
        <begin position="68"/>
        <end position="83"/>
    </location>
</feature>
<protein>
    <submittedName>
        <fullName evidence="3">Uncharacterized protein</fullName>
    </submittedName>
</protein>
<dbReference type="EMBL" id="AMSI01000006">
    <property type="protein sequence ID" value="EKF42553.1"/>
    <property type="molecule type" value="Genomic_DNA"/>
</dbReference>
<feature type="compositionally biased region" description="Low complexity" evidence="1">
    <location>
        <begin position="158"/>
        <end position="172"/>
    </location>
</feature>
<proteinExistence type="predicted"/>
<feature type="region of interest" description="Disordered" evidence="1">
    <location>
        <begin position="142"/>
        <end position="202"/>
    </location>
</feature>
<comment type="caution">
    <text evidence="3">The sequence shown here is derived from an EMBL/GenBank/DDBJ whole genome shotgun (WGS) entry which is preliminary data.</text>
</comment>
<evidence type="ECO:0000313" key="3">
    <source>
        <dbReference type="EMBL" id="EKF42553.1"/>
    </source>
</evidence>
<dbReference type="RefSeq" id="WP_009756556.1">
    <property type="nucleotide sequence ID" value="NZ_AMSI01000006.1"/>
</dbReference>
<feature type="signal peptide" evidence="2">
    <location>
        <begin position="1"/>
        <end position="19"/>
    </location>
</feature>
<feature type="region of interest" description="Disordered" evidence="1">
    <location>
        <begin position="222"/>
        <end position="273"/>
    </location>
</feature>
<name>K2N574_9HYPH</name>
<evidence type="ECO:0000313" key="4">
    <source>
        <dbReference type="Proteomes" id="UP000007374"/>
    </source>
</evidence>